<feature type="binding site" evidence="7">
    <location>
        <position position="71"/>
    </location>
    <ligand>
        <name>[2Fe-2S] cluster</name>
        <dbReference type="ChEBI" id="CHEBI:190135"/>
    </ligand>
</feature>
<dbReference type="InterPro" id="IPR028431">
    <property type="entry name" value="NADP_DH_HndA-like"/>
</dbReference>
<evidence type="ECO:0000256" key="7">
    <source>
        <dbReference type="PIRSR" id="PIRSR000216-1"/>
    </source>
</evidence>
<dbReference type="GO" id="GO:0051537">
    <property type="term" value="F:2 iron, 2 sulfur cluster binding"/>
    <property type="evidence" value="ECO:0007669"/>
    <property type="project" value="UniProtKB-KW"/>
</dbReference>
<keyword evidence="3 7" id="KW-0479">Metal-binding</keyword>
<dbReference type="NCBIfam" id="NF005722">
    <property type="entry name" value="PRK07539.1-2"/>
    <property type="match status" value="1"/>
</dbReference>
<feature type="binding site" evidence="7">
    <location>
        <position position="76"/>
    </location>
    <ligand>
        <name>[2Fe-2S] cluster</name>
        <dbReference type="ChEBI" id="CHEBI:190135"/>
    </ligand>
</feature>
<evidence type="ECO:0000256" key="1">
    <source>
        <dbReference type="ARBA" id="ARBA00010643"/>
    </source>
</evidence>
<proteinExistence type="inferred from homology"/>
<dbReference type="GO" id="GO:0016491">
    <property type="term" value="F:oxidoreductase activity"/>
    <property type="evidence" value="ECO:0007669"/>
    <property type="project" value="InterPro"/>
</dbReference>
<comment type="cofactor">
    <cofactor evidence="7">
        <name>[2Fe-2S] cluster</name>
        <dbReference type="ChEBI" id="CHEBI:190135"/>
    </cofactor>
    <text evidence="7">Binds 1 [2Fe-2S] cluster.</text>
</comment>
<keyword evidence="4 7" id="KW-0408">Iron</keyword>
<sequence>MDAIVHKHNAERGAVIPILQEVQATYGYIPPIAIDRIAKITGITNGEIYGTATFYNMFRLEPLGENLVKVCHGTACHLAGAERISESIAIEVGARAGETSPDGKFTIEQVACLGCCSSAPALMINEEIHGHLTPESVRKVLKKCKRKDGDGV</sequence>
<gene>
    <name evidence="8" type="ORF">COY37_01695</name>
</gene>
<dbReference type="Pfam" id="PF01257">
    <property type="entry name" value="2Fe-2S_thioredx"/>
    <property type="match status" value="1"/>
</dbReference>
<comment type="similarity">
    <text evidence="1">Belongs to the complex I 24 kDa subunit family.</text>
</comment>
<evidence type="ECO:0000256" key="3">
    <source>
        <dbReference type="ARBA" id="ARBA00022723"/>
    </source>
</evidence>
<dbReference type="PROSITE" id="PS01099">
    <property type="entry name" value="COMPLEX1_24K"/>
    <property type="match status" value="1"/>
</dbReference>
<dbReference type="PANTHER" id="PTHR43342:SF1">
    <property type="entry name" value="BIFURCATING [FEFE] HYDROGENASE GAMMA SUBUNIT"/>
    <property type="match status" value="1"/>
</dbReference>
<organism evidence="8 9">
    <name type="scientific">Candidatus Aquicultor secundus</name>
    <dbReference type="NCBI Taxonomy" id="1973895"/>
    <lineage>
        <taxon>Bacteria</taxon>
        <taxon>Bacillati</taxon>
        <taxon>Actinomycetota</taxon>
        <taxon>Candidatus Aquicultoria</taxon>
        <taxon>Candidatus Aquicultorales</taxon>
        <taxon>Candidatus Aquicultoraceae</taxon>
        <taxon>Candidatus Aquicultor</taxon>
    </lineage>
</organism>
<dbReference type="AlphaFoldDB" id="A0A2M7TA76"/>
<protein>
    <submittedName>
        <fullName evidence="8">NADH-quinone oxidoreductase subunit NuoE</fullName>
    </submittedName>
</protein>
<evidence type="ECO:0000256" key="6">
    <source>
        <dbReference type="ARBA" id="ARBA00034078"/>
    </source>
</evidence>
<dbReference type="EMBL" id="PFNG01000040">
    <property type="protein sequence ID" value="PIZ41845.1"/>
    <property type="molecule type" value="Genomic_DNA"/>
</dbReference>
<comment type="cofactor">
    <cofactor evidence="6">
        <name>[2Fe-2S] cluster</name>
        <dbReference type="ChEBI" id="CHEBI:190135"/>
    </cofactor>
</comment>
<feature type="binding site" evidence="7">
    <location>
        <position position="112"/>
    </location>
    <ligand>
        <name>[2Fe-2S] cluster</name>
        <dbReference type="ChEBI" id="CHEBI:190135"/>
    </ligand>
</feature>
<comment type="caution">
    <text evidence="8">The sequence shown here is derived from an EMBL/GenBank/DDBJ whole genome shotgun (WGS) entry which is preliminary data.</text>
</comment>
<dbReference type="SUPFAM" id="SSF52833">
    <property type="entry name" value="Thioredoxin-like"/>
    <property type="match status" value="1"/>
</dbReference>
<dbReference type="InterPro" id="IPR002023">
    <property type="entry name" value="NuoE-like"/>
</dbReference>
<evidence type="ECO:0000256" key="5">
    <source>
        <dbReference type="ARBA" id="ARBA00023014"/>
    </source>
</evidence>
<evidence type="ECO:0000256" key="2">
    <source>
        <dbReference type="ARBA" id="ARBA00022714"/>
    </source>
</evidence>
<evidence type="ECO:0000313" key="9">
    <source>
        <dbReference type="Proteomes" id="UP000230956"/>
    </source>
</evidence>
<dbReference type="InterPro" id="IPR036249">
    <property type="entry name" value="Thioredoxin-like_sf"/>
</dbReference>
<accession>A0A2M7TA76</accession>
<dbReference type="FunFam" id="1.10.10.1590:FF:000001">
    <property type="entry name" value="NADH-quinone oxidoreductase subunit E"/>
    <property type="match status" value="1"/>
</dbReference>
<dbReference type="PIRSF" id="PIRSF000216">
    <property type="entry name" value="NADH_DH_24kDa"/>
    <property type="match status" value="1"/>
</dbReference>
<feature type="binding site" evidence="7">
    <location>
        <position position="116"/>
    </location>
    <ligand>
        <name>[2Fe-2S] cluster</name>
        <dbReference type="ChEBI" id="CHEBI:190135"/>
    </ligand>
</feature>
<dbReference type="InterPro" id="IPR042128">
    <property type="entry name" value="NuoE_dom"/>
</dbReference>
<dbReference type="PANTHER" id="PTHR43342">
    <property type="entry name" value="NADH-QUINONE OXIDOREDUCTASE, E SUBUNIT"/>
    <property type="match status" value="1"/>
</dbReference>
<dbReference type="Proteomes" id="UP000230956">
    <property type="component" value="Unassembled WGS sequence"/>
</dbReference>
<keyword evidence="5 7" id="KW-0411">Iron-sulfur</keyword>
<name>A0A2M7TA76_9ACTN</name>
<dbReference type="InterPro" id="IPR041921">
    <property type="entry name" value="NuoE_N"/>
</dbReference>
<keyword evidence="2 7" id="KW-0001">2Fe-2S</keyword>
<evidence type="ECO:0000313" key="8">
    <source>
        <dbReference type="EMBL" id="PIZ41845.1"/>
    </source>
</evidence>
<dbReference type="Gene3D" id="1.10.10.1590">
    <property type="entry name" value="NADH-quinone oxidoreductase subunit E"/>
    <property type="match status" value="1"/>
</dbReference>
<dbReference type="GO" id="GO:0046872">
    <property type="term" value="F:metal ion binding"/>
    <property type="evidence" value="ECO:0007669"/>
    <property type="project" value="UniProtKB-KW"/>
</dbReference>
<evidence type="ECO:0000256" key="4">
    <source>
        <dbReference type="ARBA" id="ARBA00023004"/>
    </source>
</evidence>
<dbReference type="CDD" id="cd03064">
    <property type="entry name" value="TRX_Fd_NuoE"/>
    <property type="match status" value="1"/>
</dbReference>
<dbReference type="Gene3D" id="3.40.30.10">
    <property type="entry name" value="Glutaredoxin"/>
    <property type="match status" value="1"/>
</dbReference>
<reference evidence="9" key="1">
    <citation type="submission" date="2017-09" db="EMBL/GenBank/DDBJ databases">
        <title>Depth-based differentiation of microbial function through sediment-hosted aquifers and enrichment of novel symbionts in the deep terrestrial subsurface.</title>
        <authorList>
            <person name="Probst A.J."/>
            <person name="Ladd B."/>
            <person name="Jarett J.K."/>
            <person name="Geller-Mcgrath D.E."/>
            <person name="Sieber C.M.K."/>
            <person name="Emerson J.B."/>
            <person name="Anantharaman K."/>
            <person name="Thomas B.C."/>
            <person name="Malmstrom R."/>
            <person name="Stieglmeier M."/>
            <person name="Klingl A."/>
            <person name="Woyke T."/>
            <person name="Ryan C.M."/>
            <person name="Banfield J.F."/>
        </authorList>
    </citation>
    <scope>NUCLEOTIDE SEQUENCE [LARGE SCALE GENOMIC DNA]</scope>
</reference>